<evidence type="ECO:0000256" key="2">
    <source>
        <dbReference type="ARBA" id="ARBA00008520"/>
    </source>
</evidence>
<name>A0AAU8AS42_9RHOB</name>
<dbReference type="Pfam" id="PF13416">
    <property type="entry name" value="SBP_bac_8"/>
    <property type="match status" value="1"/>
</dbReference>
<proteinExistence type="inferred from homology"/>
<gene>
    <name evidence="3" type="ORF">PVT71_27280</name>
</gene>
<dbReference type="PANTHER" id="PTHR43649">
    <property type="entry name" value="ARABINOSE-BINDING PROTEIN-RELATED"/>
    <property type="match status" value="1"/>
</dbReference>
<evidence type="ECO:0000256" key="1">
    <source>
        <dbReference type="ARBA" id="ARBA00004418"/>
    </source>
</evidence>
<dbReference type="EMBL" id="CP123388">
    <property type="protein sequence ID" value="XCC97492.1"/>
    <property type="molecule type" value="Genomic_DNA"/>
</dbReference>
<dbReference type="InterPro" id="IPR006311">
    <property type="entry name" value="TAT_signal"/>
</dbReference>
<protein>
    <submittedName>
        <fullName evidence="3">ABC transporter substrate-binding protein</fullName>
    </submittedName>
</protein>
<sequence>MTSTRIDRRRLLGTGLAMAGLPLLGARGAFAQQGGNIRMIWWGGDERARRTNAAIDKFRAANPEASVEAEFMGWDDYWARLATQVAGGNAPDFIQMDYRYMFEYARRDAIRPLDEFLGAELDIADFGQVNLDSCSVDGKLYGGNVGVNAFSVVYDAKAWDEAGAEAPSLGTSWDGFAEKCAAFAAGNSRSRVYATADGSGQEGLFEVWLRTQGKALYTPEGMLGYDAADAGRWFAYWAEMRKAKSCVPADVQALYKNSPETAPIVSGSAVTDFAHSNQFESYQKLVQAELSVVGAPVLEGGQPGQYLKPSQMFSISSTSKEPALAARMINFLIRDPEGARLLGLDRGVPASPEIREAILPDLNDSGRKVVELISSLTPQIGALPPAPPKGAGEINAVQIRVSQEVGFEAVSPEEGGAALVDEAAAILKRA</sequence>
<organism evidence="3">
    <name type="scientific">Alloyangia sp. H15</name>
    <dbReference type="NCBI Taxonomy" id="3029062"/>
    <lineage>
        <taxon>Bacteria</taxon>
        <taxon>Pseudomonadati</taxon>
        <taxon>Pseudomonadota</taxon>
        <taxon>Alphaproteobacteria</taxon>
        <taxon>Rhodobacterales</taxon>
        <taxon>Roseobacteraceae</taxon>
        <taxon>Alloyangia</taxon>
    </lineage>
</organism>
<dbReference type="AlphaFoldDB" id="A0AAU8AS42"/>
<geneLocation type="plasmid" evidence="3">
    <name>unnamed3</name>
</geneLocation>
<dbReference type="Gene3D" id="3.40.190.10">
    <property type="entry name" value="Periplasmic binding protein-like II"/>
    <property type="match status" value="2"/>
</dbReference>
<reference evidence="3" key="1">
    <citation type="submission" date="2023-02" db="EMBL/GenBank/DDBJ databases">
        <title>Description and genomic characterization of Salipiger bruguierae sp. nov., isolated from the sediment of mangrove plant Bruguiera sexangula.</title>
        <authorList>
            <person name="Long M."/>
        </authorList>
    </citation>
    <scope>NUCLEOTIDE SEQUENCE</scope>
    <source>
        <strain evidence="3">H15</strain>
        <plasmid evidence="3">unnamed3</plasmid>
    </source>
</reference>
<dbReference type="InterPro" id="IPR006059">
    <property type="entry name" value="SBP"/>
</dbReference>
<keyword evidence="3" id="KW-0614">Plasmid</keyword>
<evidence type="ECO:0000313" key="3">
    <source>
        <dbReference type="EMBL" id="XCC97492.1"/>
    </source>
</evidence>
<accession>A0AAU8AS42</accession>
<dbReference type="PANTHER" id="PTHR43649:SF11">
    <property type="entry name" value="ABC TRANSPORTER SUBSTRATE-BINDING PROTEIN YESO-RELATED"/>
    <property type="match status" value="1"/>
</dbReference>
<dbReference type="SUPFAM" id="SSF53850">
    <property type="entry name" value="Periplasmic binding protein-like II"/>
    <property type="match status" value="1"/>
</dbReference>
<dbReference type="RefSeq" id="WP_353476383.1">
    <property type="nucleotide sequence ID" value="NZ_CP123388.1"/>
</dbReference>
<dbReference type="InterPro" id="IPR050490">
    <property type="entry name" value="Bact_solute-bd_prot1"/>
</dbReference>
<dbReference type="PROSITE" id="PS51318">
    <property type="entry name" value="TAT"/>
    <property type="match status" value="1"/>
</dbReference>
<comment type="subcellular location">
    <subcellularLocation>
        <location evidence="1">Periplasm</location>
    </subcellularLocation>
</comment>
<comment type="similarity">
    <text evidence="2">Belongs to the bacterial solute-binding protein 1 family.</text>
</comment>
<dbReference type="GO" id="GO:0042597">
    <property type="term" value="C:periplasmic space"/>
    <property type="evidence" value="ECO:0007669"/>
    <property type="project" value="UniProtKB-SubCell"/>
</dbReference>